<dbReference type="GO" id="GO:0003677">
    <property type="term" value="F:DNA binding"/>
    <property type="evidence" value="ECO:0007669"/>
    <property type="project" value="InterPro"/>
</dbReference>
<feature type="modified residue" description="4-aspartylphosphate" evidence="1">
    <location>
        <position position="53"/>
    </location>
</feature>
<dbReference type="SUPFAM" id="SSF52172">
    <property type="entry name" value="CheY-like"/>
    <property type="match status" value="1"/>
</dbReference>
<feature type="domain" description="HTH LytTR-type" evidence="3">
    <location>
        <begin position="148"/>
        <end position="252"/>
    </location>
</feature>
<feature type="domain" description="Response regulatory" evidence="2">
    <location>
        <begin position="2"/>
        <end position="116"/>
    </location>
</feature>
<protein>
    <recommendedName>
        <fullName evidence="6">DNA-binding response regulator</fullName>
    </recommendedName>
</protein>
<dbReference type="PANTHER" id="PTHR37299:SF1">
    <property type="entry name" value="STAGE 0 SPORULATION PROTEIN A HOMOLOG"/>
    <property type="match status" value="1"/>
</dbReference>
<name>A0A1S8KP92_9LACT</name>
<gene>
    <name evidence="4" type="ORF">BWX42_07270</name>
</gene>
<dbReference type="Pfam" id="PF04397">
    <property type="entry name" value="LytTR"/>
    <property type="match status" value="1"/>
</dbReference>
<dbReference type="InterPro" id="IPR007492">
    <property type="entry name" value="LytTR_DNA-bd_dom"/>
</dbReference>
<accession>A0A1S8KP92</accession>
<reference evidence="4 5" key="1">
    <citation type="submission" date="2017-01" db="EMBL/GenBank/DDBJ databases">
        <title>Complete Genome Sequence of Dolosigranulum pigrum isolated from a Patient with interstitial lung disease.</title>
        <authorList>
            <person name="Mukhopadhyay R."/>
            <person name="Joaquin J."/>
            <person name="Hogue R."/>
            <person name="Fitzgerald S."/>
            <person name="Jospin G."/>
            <person name="Eisen J.A."/>
            <person name="Chaturvedi V."/>
        </authorList>
    </citation>
    <scope>NUCLEOTIDE SEQUENCE [LARGE SCALE GENOMIC DNA]</scope>
    <source>
        <strain evidence="4 5">15S00348</strain>
    </source>
</reference>
<evidence type="ECO:0000313" key="5">
    <source>
        <dbReference type="Proteomes" id="UP000190409"/>
    </source>
</evidence>
<dbReference type="Pfam" id="PF00072">
    <property type="entry name" value="Response_reg"/>
    <property type="match status" value="1"/>
</dbReference>
<sequence length="252" mass="28970">MRLLIVDDEPLARHELRYLLEGFEQVEQVLEADDEASTLAIVQDEAIDGVFLDIHLTAESGLDVAKKINQLDQPPMIIFATAYDEYALKAFERNARDYIMKPFDQARVKQAVMKLHKALEQQTVSDAASEPATLQQKPTEPPLESAAIPIYSDDRFQLVKPRDIMAIEVQQGSIILYLTNKVLTTQGTLKEWEEKLSNDPFLRVHRSYMIHIDHIKEIQPWFNNTYQVIMSDELKIPVSRTYLKTFKQVIGL</sequence>
<evidence type="ECO:0000259" key="3">
    <source>
        <dbReference type="PROSITE" id="PS50930"/>
    </source>
</evidence>
<comment type="caution">
    <text evidence="4">The sequence shown here is derived from an EMBL/GenBank/DDBJ whole genome shotgun (WGS) entry which is preliminary data.</text>
</comment>
<dbReference type="PROSITE" id="PS50930">
    <property type="entry name" value="HTH_LYTTR"/>
    <property type="match status" value="1"/>
</dbReference>
<evidence type="ECO:0008006" key="6">
    <source>
        <dbReference type="Google" id="ProtNLM"/>
    </source>
</evidence>
<dbReference type="EMBL" id="MUYF01000003">
    <property type="protein sequence ID" value="OOL81520.1"/>
    <property type="molecule type" value="Genomic_DNA"/>
</dbReference>
<dbReference type="GO" id="GO:0000156">
    <property type="term" value="F:phosphorelay response regulator activity"/>
    <property type="evidence" value="ECO:0007669"/>
    <property type="project" value="InterPro"/>
</dbReference>
<dbReference type="AlphaFoldDB" id="A0A1S8KP92"/>
<proteinExistence type="predicted"/>
<keyword evidence="1" id="KW-0597">Phosphoprotein</keyword>
<dbReference type="Proteomes" id="UP000190409">
    <property type="component" value="Unassembled WGS sequence"/>
</dbReference>
<dbReference type="InterPro" id="IPR011006">
    <property type="entry name" value="CheY-like_superfamily"/>
</dbReference>
<dbReference type="PANTHER" id="PTHR37299">
    <property type="entry name" value="TRANSCRIPTIONAL REGULATOR-RELATED"/>
    <property type="match status" value="1"/>
</dbReference>
<dbReference type="Gene3D" id="2.40.50.40">
    <property type="match status" value="1"/>
</dbReference>
<dbReference type="InterPro" id="IPR001789">
    <property type="entry name" value="Sig_transdc_resp-reg_receiver"/>
</dbReference>
<dbReference type="InterPro" id="IPR046947">
    <property type="entry name" value="LytR-like"/>
</dbReference>
<dbReference type="SMART" id="SM00850">
    <property type="entry name" value="LytTR"/>
    <property type="match status" value="1"/>
</dbReference>
<organism evidence="4 5">
    <name type="scientific">Dolosigranulum pigrum</name>
    <dbReference type="NCBI Taxonomy" id="29394"/>
    <lineage>
        <taxon>Bacteria</taxon>
        <taxon>Bacillati</taxon>
        <taxon>Bacillota</taxon>
        <taxon>Bacilli</taxon>
        <taxon>Lactobacillales</taxon>
        <taxon>Carnobacteriaceae</taxon>
        <taxon>Dolosigranulum</taxon>
    </lineage>
</organism>
<dbReference type="PROSITE" id="PS50110">
    <property type="entry name" value="RESPONSE_REGULATORY"/>
    <property type="match status" value="1"/>
</dbReference>
<dbReference type="Gene3D" id="2.20.25.10">
    <property type="match status" value="1"/>
</dbReference>
<evidence type="ECO:0000256" key="1">
    <source>
        <dbReference type="PROSITE-ProRule" id="PRU00169"/>
    </source>
</evidence>
<dbReference type="Gene3D" id="3.40.50.2300">
    <property type="match status" value="1"/>
</dbReference>
<evidence type="ECO:0000313" key="4">
    <source>
        <dbReference type="EMBL" id="OOL81520.1"/>
    </source>
</evidence>
<evidence type="ECO:0000259" key="2">
    <source>
        <dbReference type="PROSITE" id="PS50110"/>
    </source>
</evidence>
<dbReference type="SMART" id="SM00448">
    <property type="entry name" value="REC"/>
    <property type="match status" value="1"/>
</dbReference>